<keyword evidence="2" id="KW-1185">Reference proteome</keyword>
<comment type="caution">
    <text evidence="1">The sequence shown here is derived from an EMBL/GenBank/DDBJ whole genome shotgun (WGS) entry which is preliminary data.</text>
</comment>
<organism evidence="1 2">
    <name type="scientific">Favolaschia claudopus</name>
    <dbReference type="NCBI Taxonomy" id="2862362"/>
    <lineage>
        <taxon>Eukaryota</taxon>
        <taxon>Fungi</taxon>
        <taxon>Dikarya</taxon>
        <taxon>Basidiomycota</taxon>
        <taxon>Agaricomycotina</taxon>
        <taxon>Agaricomycetes</taxon>
        <taxon>Agaricomycetidae</taxon>
        <taxon>Agaricales</taxon>
        <taxon>Marasmiineae</taxon>
        <taxon>Mycenaceae</taxon>
        <taxon>Favolaschia</taxon>
    </lineage>
</organism>
<dbReference type="EMBL" id="JAWWNJ010000125">
    <property type="protein sequence ID" value="KAK6988187.1"/>
    <property type="molecule type" value="Genomic_DNA"/>
</dbReference>
<dbReference type="AlphaFoldDB" id="A0AAV9ZP69"/>
<accession>A0AAV9ZP69</accession>
<protein>
    <recommendedName>
        <fullName evidence="3">F-box domain-containing protein</fullName>
    </recommendedName>
</protein>
<proteinExistence type="predicted"/>
<evidence type="ECO:0000313" key="1">
    <source>
        <dbReference type="EMBL" id="KAK6988187.1"/>
    </source>
</evidence>
<dbReference type="Proteomes" id="UP001362999">
    <property type="component" value="Unassembled WGS sequence"/>
</dbReference>
<reference evidence="1 2" key="1">
    <citation type="journal article" date="2024" name="J Genomics">
        <title>Draft genome sequencing and assembly of Favolaschia claudopus CIRM-BRFM 2984 isolated from oak limbs.</title>
        <authorList>
            <person name="Navarro D."/>
            <person name="Drula E."/>
            <person name="Chaduli D."/>
            <person name="Cazenave R."/>
            <person name="Ahrendt S."/>
            <person name="Wang J."/>
            <person name="Lipzen A."/>
            <person name="Daum C."/>
            <person name="Barry K."/>
            <person name="Grigoriev I.V."/>
            <person name="Favel A."/>
            <person name="Rosso M.N."/>
            <person name="Martin F."/>
        </authorList>
    </citation>
    <scope>NUCLEOTIDE SEQUENCE [LARGE SCALE GENOMIC DNA]</scope>
    <source>
        <strain evidence="1 2">CIRM-BRFM 2984</strain>
    </source>
</reference>
<name>A0AAV9ZP69_9AGAR</name>
<evidence type="ECO:0008006" key="3">
    <source>
        <dbReference type="Google" id="ProtNLM"/>
    </source>
</evidence>
<gene>
    <name evidence="1" type="ORF">R3P38DRAFT_3229423</name>
</gene>
<sequence length="375" mass="42381">MAAQNPLKIQELLDHCISFLAHSTKDLVSCASVAHRWVQPAQSNLFRCPLFDISRALEKFYYALEASPHLAAYVHELHLDFDHYGILPIFHALCGLPFPQLDILHLKLGKVFRHPDSPHHIRQMLRLLASPRLRHVSLNVYWSGGASCAHMLSNCSPTIQHLYLYGGRWENESVTSAPLPNSFKSLHLHVADFDGGFPRASDQPARSFPFESSSLEALAINGKSIPWHTISKSNIQILSLQNVVSLFLFLFIQDDSFIAAPTFSGKQGSTDLNLALFPRLRNTIRTIVVSIYTDQTDELELNVDMKALDGELLSLPLTCLSTVEVEHIYWGRQAPEHVARLRDCFPRLLSHNLLRLSARTHDSKATQWQELVEQL</sequence>
<evidence type="ECO:0000313" key="2">
    <source>
        <dbReference type="Proteomes" id="UP001362999"/>
    </source>
</evidence>